<feature type="signal peptide" evidence="5">
    <location>
        <begin position="1"/>
        <end position="21"/>
    </location>
</feature>
<evidence type="ECO:0000259" key="6">
    <source>
        <dbReference type="Pfam" id="PF03045"/>
    </source>
</evidence>
<dbReference type="OrthoDB" id="8196271at2759"/>
<dbReference type="Pfam" id="PF03045">
    <property type="entry name" value="DAN"/>
    <property type="match status" value="1"/>
</dbReference>
<dbReference type="GeneID" id="114338227"/>
<dbReference type="PANTHER" id="PTHR15283">
    <property type="entry name" value="GREMLIN 1"/>
    <property type="match status" value="1"/>
</dbReference>
<dbReference type="Gene3D" id="2.10.90.10">
    <property type="entry name" value="Cystine-knot cytokines"/>
    <property type="match status" value="1"/>
</dbReference>
<proteinExistence type="predicted"/>
<evidence type="ECO:0000256" key="2">
    <source>
        <dbReference type="ARBA" id="ARBA00022525"/>
    </source>
</evidence>
<dbReference type="InterPro" id="IPR029034">
    <property type="entry name" value="Cystine-knot_cytokine"/>
</dbReference>
<keyword evidence="4" id="KW-1015">Disulfide bond</keyword>
<dbReference type="KEGG" id="dvv:114338227"/>
<evidence type="ECO:0000256" key="4">
    <source>
        <dbReference type="ARBA" id="ARBA00023157"/>
    </source>
</evidence>
<dbReference type="EnsemblMetazoa" id="XM_028288817.2">
    <property type="protein sequence ID" value="XP_028144618.1"/>
    <property type="gene ID" value="LOC114338227"/>
</dbReference>
<dbReference type="GO" id="GO:0038098">
    <property type="term" value="P:sequestering of BMP from receptor via BMP binding"/>
    <property type="evidence" value="ECO:0007669"/>
    <property type="project" value="TreeGrafter"/>
</dbReference>
<evidence type="ECO:0000313" key="7">
    <source>
        <dbReference type="EnsemblMetazoa" id="XP_028144618.1"/>
    </source>
</evidence>
<dbReference type="GO" id="GO:0048018">
    <property type="term" value="F:receptor ligand activity"/>
    <property type="evidence" value="ECO:0007669"/>
    <property type="project" value="TreeGrafter"/>
</dbReference>
<dbReference type="PANTHER" id="PTHR15283:SF5">
    <property type="entry name" value="NEUROBLASTOMA SUPPRESSOR OF TUMORIGENICITY 1"/>
    <property type="match status" value="1"/>
</dbReference>
<dbReference type="RefSeq" id="XP_028144618.1">
    <property type="nucleotide sequence ID" value="XM_028288817.1"/>
</dbReference>
<evidence type="ECO:0000256" key="5">
    <source>
        <dbReference type="SAM" id="SignalP"/>
    </source>
</evidence>
<reference evidence="9" key="1">
    <citation type="submission" date="2025-04" db="UniProtKB">
        <authorList>
            <consortium name="RefSeq"/>
        </authorList>
    </citation>
    <scope>IDENTIFICATION</scope>
    <source>
        <tissue evidence="9">Whole insect</tissue>
    </source>
</reference>
<dbReference type="AlphaFoldDB" id="A0A6P7GHJ1"/>
<sequence length="383" mass="43280">MRSTMQTAISLLLFYFVQVISEREHKVHNIVLYPEKHSWCQITPIQQIIASPGYESVTIDNNVCVGACYSYSIPKTQPAEPGELIGPYCDSCQPSEIKCYHVNLKQIEKNVEGPKILQKRVQIITNCSCQSCDKIRSEDCKITDNNTLELPQNLFTIDKNANKSVSEEIPDLLERNNSYHILHTLDNDLKKLKYKKWFESHQNEIERTYSSDAYRLFLKQNRDNNIKIEEDQEEPDLPINFGLEGIPSGLRDSQVGIQQKAGPVLDDDDEDLSSEETETNSNDIVVLPNVEKLHEIKPEELTGLKTHPTAHHKGHHHIGEEQLIGMNVVHMIKGPHGSLVAAPVEAKLQIDSDALQPNSEGVVIDYGAPDSKTHNKVAELFEN</sequence>
<dbReference type="Proteomes" id="UP001652700">
    <property type="component" value="Unplaced"/>
</dbReference>
<dbReference type="GO" id="GO:0005615">
    <property type="term" value="C:extracellular space"/>
    <property type="evidence" value="ECO:0007669"/>
    <property type="project" value="TreeGrafter"/>
</dbReference>
<evidence type="ECO:0000313" key="9">
    <source>
        <dbReference type="RefSeq" id="XP_028144618.1"/>
    </source>
</evidence>
<feature type="chain" id="PRO_5027641921" evidence="5">
    <location>
        <begin position="22"/>
        <end position="383"/>
    </location>
</feature>
<accession>A0A6P7GHJ1</accession>
<protein>
    <submittedName>
        <fullName evidence="9">Uncharacterized protein LOC114338227 isoform X1</fullName>
    </submittedName>
</protein>
<dbReference type="GO" id="GO:0036122">
    <property type="term" value="F:BMP binding"/>
    <property type="evidence" value="ECO:0007669"/>
    <property type="project" value="TreeGrafter"/>
</dbReference>
<evidence type="ECO:0000256" key="1">
    <source>
        <dbReference type="ARBA" id="ARBA00004613"/>
    </source>
</evidence>
<evidence type="ECO:0000256" key="3">
    <source>
        <dbReference type="ARBA" id="ARBA00022729"/>
    </source>
</evidence>
<keyword evidence="2" id="KW-0964">Secreted</keyword>
<dbReference type="GO" id="GO:0009887">
    <property type="term" value="P:animal organ morphogenesis"/>
    <property type="evidence" value="ECO:0007669"/>
    <property type="project" value="TreeGrafter"/>
</dbReference>
<keyword evidence="3 5" id="KW-0732">Signal</keyword>
<reference evidence="7" key="2">
    <citation type="submission" date="2025-05" db="UniProtKB">
        <authorList>
            <consortium name="EnsemblMetazoa"/>
        </authorList>
    </citation>
    <scope>IDENTIFICATION</scope>
</reference>
<evidence type="ECO:0000313" key="8">
    <source>
        <dbReference type="Proteomes" id="UP001652700"/>
    </source>
</evidence>
<name>A0A6P7GHJ1_DIAVI</name>
<keyword evidence="8" id="KW-1185">Reference proteome</keyword>
<gene>
    <name evidence="9" type="primary">LOC114338227</name>
</gene>
<comment type="subcellular location">
    <subcellularLocation>
        <location evidence="1">Secreted</location>
    </subcellularLocation>
</comment>
<dbReference type="InterPro" id="IPR004133">
    <property type="entry name" value="DAN_dom"/>
</dbReference>
<organism evidence="9">
    <name type="scientific">Diabrotica virgifera virgifera</name>
    <name type="common">western corn rootworm</name>
    <dbReference type="NCBI Taxonomy" id="50390"/>
    <lineage>
        <taxon>Eukaryota</taxon>
        <taxon>Metazoa</taxon>
        <taxon>Ecdysozoa</taxon>
        <taxon>Arthropoda</taxon>
        <taxon>Hexapoda</taxon>
        <taxon>Insecta</taxon>
        <taxon>Pterygota</taxon>
        <taxon>Neoptera</taxon>
        <taxon>Endopterygota</taxon>
        <taxon>Coleoptera</taxon>
        <taxon>Polyphaga</taxon>
        <taxon>Cucujiformia</taxon>
        <taxon>Chrysomeloidea</taxon>
        <taxon>Chrysomelidae</taxon>
        <taxon>Galerucinae</taxon>
        <taxon>Diabroticina</taxon>
        <taxon>Diabroticites</taxon>
        <taxon>Diabrotica</taxon>
    </lineage>
</organism>
<dbReference type="InParanoid" id="A0A6P7GHJ1"/>
<feature type="domain" description="DAN" evidence="6">
    <location>
        <begin position="35"/>
        <end position="131"/>
    </location>
</feature>